<dbReference type="EMBL" id="CP001359">
    <property type="protein sequence ID" value="ACL66306.1"/>
    <property type="molecule type" value="Genomic_DNA"/>
</dbReference>
<keyword evidence="2" id="KW-0328">Glycosyltransferase</keyword>
<dbReference type="GO" id="GO:0016757">
    <property type="term" value="F:glycosyltransferase activity"/>
    <property type="evidence" value="ECO:0007669"/>
    <property type="project" value="UniProtKB-KW"/>
</dbReference>
<feature type="transmembrane region" description="Helical" evidence="4">
    <location>
        <begin position="300"/>
        <end position="321"/>
    </location>
</feature>
<feature type="domain" description="Glycosyltransferase 2-like" evidence="5">
    <location>
        <begin position="12"/>
        <end position="122"/>
    </location>
</feature>
<comment type="similarity">
    <text evidence="1">Belongs to the glycosyltransferase 2 family.</text>
</comment>
<organism evidence="6 7">
    <name type="scientific">Anaeromyxobacter dehalogenans (strain ATCC BAA-258 / DSM 21875 / 2CP-1)</name>
    <dbReference type="NCBI Taxonomy" id="455488"/>
    <lineage>
        <taxon>Bacteria</taxon>
        <taxon>Pseudomonadati</taxon>
        <taxon>Myxococcota</taxon>
        <taxon>Myxococcia</taxon>
        <taxon>Myxococcales</taxon>
        <taxon>Cystobacterineae</taxon>
        <taxon>Anaeromyxobacteraceae</taxon>
        <taxon>Anaeromyxobacter</taxon>
    </lineage>
</organism>
<keyword evidence="4" id="KW-0472">Membrane</keyword>
<dbReference type="PANTHER" id="PTHR43179:SF12">
    <property type="entry name" value="GALACTOFURANOSYLTRANSFERASE GLFT2"/>
    <property type="match status" value="1"/>
</dbReference>
<dbReference type="SUPFAM" id="SSF53448">
    <property type="entry name" value="Nucleotide-diphospho-sugar transferases"/>
    <property type="match status" value="1"/>
</dbReference>
<dbReference type="InterPro" id="IPR001173">
    <property type="entry name" value="Glyco_trans_2-like"/>
</dbReference>
<dbReference type="KEGG" id="acp:A2cp1_2969"/>
<evidence type="ECO:0000259" key="5">
    <source>
        <dbReference type="Pfam" id="PF00535"/>
    </source>
</evidence>
<keyword evidence="4" id="KW-1133">Transmembrane helix</keyword>
<dbReference type="CAZy" id="GT2">
    <property type="family name" value="Glycosyltransferase Family 2"/>
</dbReference>
<dbReference type="Gene3D" id="3.90.550.10">
    <property type="entry name" value="Spore Coat Polysaccharide Biosynthesis Protein SpsA, Chain A"/>
    <property type="match status" value="1"/>
</dbReference>
<accession>B8JFC9</accession>
<dbReference type="InterPro" id="IPR029044">
    <property type="entry name" value="Nucleotide-diphossugar_trans"/>
</dbReference>
<dbReference type="Proteomes" id="UP000007089">
    <property type="component" value="Chromosome"/>
</dbReference>
<dbReference type="Pfam" id="PF00535">
    <property type="entry name" value="Glycos_transf_2"/>
    <property type="match status" value="1"/>
</dbReference>
<dbReference type="PANTHER" id="PTHR43179">
    <property type="entry name" value="RHAMNOSYLTRANSFERASE WBBL"/>
    <property type="match status" value="1"/>
</dbReference>
<name>B8JFC9_ANAD2</name>
<evidence type="ECO:0000256" key="2">
    <source>
        <dbReference type="ARBA" id="ARBA00022676"/>
    </source>
</evidence>
<dbReference type="AlphaFoldDB" id="B8JFC9"/>
<evidence type="ECO:0000256" key="4">
    <source>
        <dbReference type="SAM" id="Phobius"/>
    </source>
</evidence>
<keyword evidence="3 6" id="KW-0808">Transferase</keyword>
<proteinExistence type="inferred from homology"/>
<protein>
    <submittedName>
        <fullName evidence="6">Glycosyl transferase family 2</fullName>
    </submittedName>
</protein>
<evidence type="ECO:0000256" key="1">
    <source>
        <dbReference type="ARBA" id="ARBA00006739"/>
    </source>
</evidence>
<keyword evidence="4" id="KW-0812">Transmembrane</keyword>
<keyword evidence="7" id="KW-1185">Reference proteome</keyword>
<dbReference type="RefSeq" id="WP_012634038.1">
    <property type="nucleotide sequence ID" value="NC_011891.1"/>
</dbReference>
<dbReference type="HOGENOM" id="CLU_070021_0_0_7"/>
<sequence>MMEGRSAEGGLTVVVIGLNAAATLEACLRSVHRAVERSGRIARILYVDGGSRDGSVAIARRASAEVIQLHTDRPTAAKGRNAGWRAATTPLVQFVDSDTVLEPDWLERATLAIQADPRIACLFGQLHEANPSGSMFNAVCGCDWYVPPGDWRMCGGNALFRREALREIDGSDEQLAAGEEADLCWRLRQRGWRIVCDAAVMGHHDLAMIGFRAYWRRAVRSGYAYAQIGVRFARTSDPMWLRELVRNLVVLPAALVVAVAVGLASGGTGLAVLAALVAARLAWKFGALRRRIPSARLRTLYLAHLSFLRLPLFVGAVQYLARRRTAG</sequence>
<evidence type="ECO:0000256" key="3">
    <source>
        <dbReference type="ARBA" id="ARBA00022679"/>
    </source>
</evidence>
<evidence type="ECO:0000313" key="7">
    <source>
        <dbReference type="Proteomes" id="UP000007089"/>
    </source>
</evidence>
<gene>
    <name evidence="6" type="ordered locus">A2cp1_2969</name>
</gene>
<reference evidence="6" key="1">
    <citation type="submission" date="2009-01" db="EMBL/GenBank/DDBJ databases">
        <title>Complete sequence of Anaeromyxobacter dehalogenans 2CP-1.</title>
        <authorList>
            <consortium name="US DOE Joint Genome Institute"/>
            <person name="Lucas S."/>
            <person name="Copeland A."/>
            <person name="Lapidus A."/>
            <person name="Glavina del Rio T."/>
            <person name="Dalin E."/>
            <person name="Tice H."/>
            <person name="Bruce D."/>
            <person name="Goodwin L."/>
            <person name="Pitluck S."/>
            <person name="Saunders E."/>
            <person name="Brettin T."/>
            <person name="Detter J.C."/>
            <person name="Han C."/>
            <person name="Larimer F."/>
            <person name="Land M."/>
            <person name="Hauser L."/>
            <person name="Kyrpides N."/>
            <person name="Ovchinnikova G."/>
            <person name="Beliaev A.S."/>
            <person name="Richardson P."/>
        </authorList>
    </citation>
    <scope>NUCLEOTIDE SEQUENCE</scope>
    <source>
        <strain evidence="6">2CP-1</strain>
    </source>
</reference>
<evidence type="ECO:0000313" key="6">
    <source>
        <dbReference type="EMBL" id="ACL66306.1"/>
    </source>
</evidence>